<dbReference type="GO" id="GO:0008270">
    <property type="term" value="F:zinc ion binding"/>
    <property type="evidence" value="ECO:0007669"/>
    <property type="project" value="InterPro"/>
</dbReference>
<comment type="similarity">
    <text evidence="3">Belongs to the peptidase M1 family.</text>
</comment>
<feature type="domain" description="Peptidase M1 membrane alanine aminopeptidase" evidence="12">
    <location>
        <begin position="12"/>
        <end position="121"/>
    </location>
</feature>
<sequence>MNVIQFSEKYGANVLQYFMDTFTTAPLPLEIMKQVPLPDFHFSGMENFGITTYREGKLFFDPKLNDARQLMNILYLMGHEMAHNWFGNLVTMDWWTFVWMKEGFSTMYSYYAANEVKNTPYLTQDERKTIQQSIYQQSSLGVNTILEFWDSSPKLFVEVMGKDNVNDLIIDISNYCYTDRQQKKVKDAFRDSPKKSSIELNIEVNRKWANMHGNSIDSYYNSAFSFSINISLIAFVLFVLNRLV</sequence>
<dbReference type="GO" id="GO:0005737">
    <property type="term" value="C:cytoplasm"/>
    <property type="evidence" value="ECO:0007669"/>
    <property type="project" value="TreeGrafter"/>
</dbReference>
<keyword evidence="4" id="KW-0336">GPI-anchor</keyword>
<dbReference type="GO" id="GO:0005615">
    <property type="term" value="C:extracellular space"/>
    <property type="evidence" value="ECO:0007669"/>
    <property type="project" value="TreeGrafter"/>
</dbReference>
<dbReference type="GO" id="GO:0098552">
    <property type="term" value="C:side of membrane"/>
    <property type="evidence" value="ECO:0007669"/>
    <property type="project" value="UniProtKB-KW"/>
</dbReference>
<evidence type="ECO:0000256" key="4">
    <source>
        <dbReference type="ARBA" id="ARBA00022622"/>
    </source>
</evidence>
<keyword evidence="7" id="KW-0378">Hydrolase</keyword>
<comment type="subcellular location">
    <subcellularLocation>
        <location evidence="2">Cell membrane</location>
        <topology evidence="2">Lipid-anchor</topology>
        <topology evidence="2">GPI-anchor</topology>
    </subcellularLocation>
</comment>
<keyword evidence="11" id="KW-0812">Transmembrane</keyword>
<keyword evidence="11" id="KW-0472">Membrane</keyword>
<name>T1H2C8_MEGSC</name>
<keyword evidence="9" id="KW-0482">Metalloprotease</keyword>
<evidence type="ECO:0000256" key="11">
    <source>
        <dbReference type="SAM" id="Phobius"/>
    </source>
</evidence>
<dbReference type="InterPro" id="IPR014782">
    <property type="entry name" value="Peptidase_M1_dom"/>
</dbReference>
<evidence type="ECO:0000313" key="13">
    <source>
        <dbReference type="EnsemblMetazoa" id="MESCA010368-PA"/>
    </source>
</evidence>
<reference evidence="14" key="1">
    <citation type="submission" date="2013-02" db="EMBL/GenBank/DDBJ databases">
        <authorList>
            <person name="Hughes D."/>
        </authorList>
    </citation>
    <scope>NUCLEOTIDE SEQUENCE</scope>
    <source>
        <strain>Durham</strain>
        <strain evidence="14">NC isolate 2 -- Noor lab</strain>
    </source>
</reference>
<dbReference type="EMBL" id="CAQQ02148268">
    <property type="status" value="NOT_ANNOTATED_CDS"/>
    <property type="molecule type" value="Genomic_DNA"/>
</dbReference>
<dbReference type="PRINTS" id="PR00756">
    <property type="entry name" value="ALADIPTASE"/>
</dbReference>
<evidence type="ECO:0000256" key="6">
    <source>
        <dbReference type="ARBA" id="ARBA00022723"/>
    </source>
</evidence>
<dbReference type="HOGENOM" id="CLU_1139127_0_0_1"/>
<dbReference type="STRING" id="36166.T1H2C8"/>
<proteinExistence type="inferred from homology"/>
<dbReference type="Proteomes" id="UP000015102">
    <property type="component" value="Unassembled WGS sequence"/>
</dbReference>
<dbReference type="EnsemblMetazoa" id="MESCA010368-RA">
    <property type="protein sequence ID" value="MESCA010368-PA"/>
    <property type="gene ID" value="MESCA010368"/>
</dbReference>
<dbReference type="Pfam" id="PF01433">
    <property type="entry name" value="Peptidase_M1"/>
    <property type="match status" value="1"/>
</dbReference>
<evidence type="ECO:0000256" key="7">
    <source>
        <dbReference type="ARBA" id="ARBA00022801"/>
    </source>
</evidence>
<dbReference type="PANTHER" id="PTHR11533">
    <property type="entry name" value="PROTEASE M1 ZINC METALLOPROTEASE"/>
    <property type="match status" value="1"/>
</dbReference>
<evidence type="ECO:0000256" key="8">
    <source>
        <dbReference type="ARBA" id="ARBA00022833"/>
    </source>
</evidence>
<evidence type="ECO:0000256" key="2">
    <source>
        <dbReference type="ARBA" id="ARBA00004609"/>
    </source>
</evidence>
<dbReference type="InterPro" id="IPR027268">
    <property type="entry name" value="Peptidase_M4/M1_CTD_sf"/>
</dbReference>
<dbReference type="GO" id="GO:0070006">
    <property type="term" value="F:metalloaminopeptidase activity"/>
    <property type="evidence" value="ECO:0007669"/>
    <property type="project" value="TreeGrafter"/>
</dbReference>
<evidence type="ECO:0000313" key="14">
    <source>
        <dbReference type="Proteomes" id="UP000015102"/>
    </source>
</evidence>
<evidence type="ECO:0000256" key="3">
    <source>
        <dbReference type="ARBA" id="ARBA00010136"/>
    </source>
</evidence>
<keyword evidence="8" id="KW-0862">Zinc</keyword>
<dbReference type="SUPFAM" id="SSF55486">
    <property type="entry name" value="Metalloproteases ('zincins'), catalytic domain"/>
    <property type="match status" value="1"/>
</dbReference>
<evidence type="ECO:0000259" key="12">
    <source>
        <dbReference type="Pfam" id="PF01433"/>
    </source>
</evidence>
<dbReference type="AlphaFoldDB" id="T1H2C8"/>
<dbReference type="EMBL" id="CAQQ02148269">
    <property type="status" value="NOT_ANNOTATED_CDS"/>
    <property type="molecule type" value="Genomic_DNA"/>
</dbReference>
<evidence type="ECO:0000256" key="1">
    <source>
        <dbReference type="ARBA" id="ARBA00001947"/>
    </source>
</evidence>
<evidence type="ECO:0000256" key="5">
    <source>
        <dbReference type="ARBA" id="ARBA00022670"/>
    </source>
</evidence>
<comment type="cofactor">
    <cofactor evidence="1">
        <name>Zn(2+)</name>
        <dbReference type="ChEBI" id="CHEBI:29105"/>
    </cofactor>
</comment>
<organism evidence="13 14">
    <name type="scientific">Megaselia scalaris</name>
    <name type="common">Humpbacked fly</name>
    <name type="synonym">Phora scalaris</name>
    <dbReference type="NCBI Taxonomy" id="36166"/>
    <lineage>
        <taxon>Eukaryota</taxon>
        <taxon>Metazoa</taxon>
        <taxon>Ecdysozoa</taxon>
        <taxon>Arthropoda</taxon>
        <taxon>Hexapoda</taxon>
        <taxon>Insecta</taxon>
        <taxon>Pterygota</taxon>
        <taxon>Neoptera</taxon>
        <taxon>Endopterygota</taxon>
        <taxon>Diptera</taxon>
        <taxon>Brachycera</taxon>
        <taxon>Muscomorpha</taxon>
        <taxon>Platypezoidea</taxon>
        <taxon>Phoridae</taxon>
        <taxon>Megaseliini</taxon>
        <taxon>Megaselia</taxon>
    </lineage>
</organism>
<reference evidence="13" key="2">
    <citation type="submission" date="2015-06" db="UniProtKB">
        <authorList>
            <consortium name="EnsemblMetazoa"/>
        </authorList>
    </citation>
    <scope>IDENTIFICATION</scope>
</reference>
<keyword evidence="10" id="KW-0449">Lipoprotein</keyword>
<evidence type="ECO:0000256" key="9">
    <source>
        <dbReference type="ARBA" id="ARBA00023049"/>
    </source>
</evidence>
<keyword evidence="14" id="KW-1185">Reference proteome</keyword>
<keyword evidence="6" id="KW-0479">Metal-binding</keyword>
<evidence type="ECO:0000256" key="10">
    <source>
        <dbReference type="ARBA" id="ARBA00023288"/>
    </source>
</evidence>
<dbReference type="GO" id="GO:0042277">
    <property type="term" value="F:peptide binding"/>
    <property type="evidence" value="ECO:0007669"/>
    <property type="project" value="TreeGrafter"/>
</dbReference>
<keyword evidence="11" id="KW-1133">Transmembrane helix</keyword>
<dbReference type="GO" id="GO:0005886">
    <property type="term" value="C:plasma membrane"/>
    <property type="evidence" value="ECO:0007669"/>
    <property type="project" value="UniProtKB-SubCell"/>
</dbReference>
<dbReference type="Gene3D" id="1.10.390.10">
    <property type="entry name" value="Neutral Protease Domain 2"/>
    <property type="match status" value="1"/>
</dbReference>
<dbReference type="PANTHER" id="PTHR11533:SF299">
    <property type="entry name" value="AMINOPEPTIDASE"/>
    <property type="match status" value="1"/>
</dbReference>
<feature type="transmembrane region" description="Helical" evidence="11">
    <location>
        <begin position="219"/>
        <end position="240"/>
    </location>
</feature>
<dbReference type="GO" id="GO:0043171">
    <property type="term" value="P:peptide catabolic process"/>
    <property type="evidence" value="ECO:0007669"/>
    <property type="project" value="TreeGrafter"/>
</dbReference>
<dbReference type="InterPro" id="IPR050344">
    <property type="entry name" value="Peptidase_M1_aminopeptidases"/>
</dbReference>
<keyword evidence="4" id="KW-0325">Glycoprotein</keyword>
<keyword evidence="5" id="KW-0645">Protease</keyword>
<accession>T1H2C8</accession>
<dbReference type="GO" id="GO:0006508">
    <property type="term" value="P:proteolysis"/>
    <property type="evidence" value="ECO:0007669"/>
    <property type="project" value="UniProtKB-KW"/>
</dbReference>
<protein>
    <recommendedName>
        <fullName evidence="12">Peptidase M1 membrane alanine aminopeptidase domain-containing protein</fullName>
    </recommendedName>
</protein>
<dbReference type="InterPro" id="IPR001930">
    <property type="entry name" value="Peptidase_M1"/>
</dbReference>